<comment type="caution">
    <text evidence="1">The sequence shown here is derived from an EMBL/GenBank/DDBJ whole genome shotgun (WGS) entry which is preliminary data.</text>
</comment>
<dbReference type="Proteomes" id="UP001501183">
    <property type="component" value="Unassembled WGS sequence"/>
</dbReference>
<accession>A0ABP8NYR1</accession>
<dbReference type="RefSeq" id="WP_345342591.1">
    <property type="nucleotide sequence ID" value="NZ_BAABFB010000022.1"/>
</dbReference>
<name>A0ABP8NYR1_9NOCA</name>
<proteinExistence type="predicted"/>
<dbReference type="EMBL" id="BAABFB010000022">
    <property type="protein sequence ID" value="GAA4474187.1"/>
    <property type="molecule type" value="Genomic_DNA"/>
</dbReference>
<protein>
    <submittedName>
        <fullName evidence="1">Uncharacterized protein</fullName>
    </submittedName>
</protein>
<sequence length="59" mass="6105">MATNVSTVLTPIAGISTITINTSCAAPASRTSIAASRPSDTRAWLAGRAYFHKLVADAK</sequence>
<organism evidence="1 2">
    <name type="scientific">Rhodococcus olei</name>
    <dbReference type="NCBI Taxonomy" id="2161675"/>
    <lineage>
        <taxon>Bacteria</taxon>
        <taxon>Bacillati</taxon>
        <taxon>Actinomycetota</taxon>
        <taxon>Actinomycetes</taxon>
        <taxon>Mycobacteriales</taxon>
        <taxon>Nocardiaceae</taxon>
        <taxon>Rhodococcus</taxon>
    </lineage>
</organism>
<evidence type="ECO:0000313" key="2">
    <source>
        <dbReference type="Proteomes" id="UP001501183"/>
    </source>
</evidence>
<keyword evidence="2" id="KW-1185">Reference proteome</keyword>
<gene>
    <name evidence="1" type="ORF">GCM10023094_09320</name>
</gene>
<reference evidence="2" key="1">
    <citation type="journal article" date="2019" name="Int. J. Syst. Evol. Microbiol.">
        <title>The Global Catalogue of Microorganisms (GCM) 10K type strain sequencing project: providing services to taxonomists for standard genome sequencing and annotation.</title>
        <authorList>
            <consortium name="The Broad Institute Genomics Platform"/>
            <consortium name="The Broad Institute Genome Sequencing Center for Infectious Disease"/>
            <person name="Wu L."/>
            <person name="Ma J."/>
        </authorList>
    </citation>
    <scope>NUCLEOTIDE SEQUENCE [LARGE SCALE GENOMIC DNA]</scope>
    <source>
        <strain evidence="2">JCM 32206</strain>
    </source>
</reference>
<evidence type="ECO:0000313" key="1">
    <source>
        <dbReference type="EMBL" id="GAA4474187.1"/>
    </source>
</evidence>